<dbReference type="Proteomes" id="UP000298030">
    <property type="component" value="Unassembled WGS sequence"/>
</dbReference>
<evidence type="ECO:0000259" key="1">
    <source>
        <dbReference type="Pfam" id="PF09458"/>
    </source>
</evidence>
<reference evidence="2 3" key="1">
    <citation type="journal article" date="2019" name="Nat. Ecol. Evol.">
        <title>Megaphylogeny resolves global patterns of mushroom evolution.</title>
        <authorList>
            <person name="Varga T."/>
            <person name="Krizsan K."/>
            <person name="Foldi C."/>
            <person name="Dima B."/>
            <person name="Sanchez-Garcia M."/>
            <person name="Sanchez-Ramirez S."/>
            <person name="Szollosi G.J."/>
            <person name="Szarkandi J.G."/>
            <person name="Papp V."/>
            <person name="Albert L."/>
            <person name="Andreopoulos W."/>
            <person name="Angelini C."/>
            <person name="Antonin V."/>
            <person name="Barry K.W."/>
            <person name="Bougher N.L."/>
            <person name="Buchanan P."/>
            <person name="Buyck B."/>
            <person name="Bense V."/>
            <person name="Catcheside P."/>
            <person name="Chovatia M."/>
            <person name="Cooper J."/>
            <person name="Damon W."/>
            <person name="Desjardin D."/>
            <person name="Finy P."/>
            <person name="Geml J."/>
            <person name="Haridas S."/>
            <person name="Hughes K."/>
            <person name="Justo A."/>
            <person name="Karasinski D."/>
            <person name="Kautmanova I."/>
            <person name="Kiss B."/>
            <person name="Kocsube S."/>
            <person name="Kotiranta H."/>
            <person name="LaButti K.M."/>
            <person name="Lechner B.E."/>
            <person name="Liimatainen K."/>
            <person name="Lipzen A."/>
            <person name="Lukacs Z."/>
            <person name="Mihaltcheva S."/>
            <person name="Morgado L.N."/>
            <person name="Niskanen T."/>
            <person name="Noordeloos M.E."/>
            <person name="Ohm R.A."/>
            <person name="Ortiz-Santana B."/>
            <person name="Ovrebo C."/>
            <person name="Racz N."/>
            <person name="Riley R."/>
            <person name="Savchenko A."/>
            <person name="Shiryaev A."/>
            <person name="Soop K."/>
            <person name="Spirin V."/>
            <person name="Szebenyi C."/>
            <person name="Tomsovsky M."/>
            <person name="Tulloss R.E."/>
            <person name="Uehling J."/>
            <person name="Grigoriev I.V."/>
            <person name="Vagvolgyi C."/>
            <person name="Papp T."/>
            <person name="Martin F.M."/>
            <person name="Miettinen O."/>
            <person name="Hibbett D.S."/>
            <person name="Nagy L.G."/>
        </authorList>
    </citation>
    <scope>NUCLEOTIDE SEQUENCE [LARGE SCALE GENOMIC DNA]</scope>
    <source>
        <strain evidence="2 3">FP101781</strain>
    </source>
</reference>
<feature type="domain" description="H-type lectin" evidence="1">
    <location>
        <begin position="80"/>
        <end position="145"/>
    </location>
</feature>
<sequence>MATVDVPQAVGPFKGWINTISHIVEGGGERDTRACSCDGPSNALAPPKPDSRASVVVGRYSTSNHWSQVVRGAHYSSALHFQPPLRTVPRIFTGLSMLDMGEDAEDSTIRVDSFPQNVTQGGFICNGKSWRDTKLYNLSVDWAAIEKPEWQCGVFKTQELGEPWEKADSVFDHRVVFPRSFTSLPMVFVCFNGFDLRGNWNLRTYATNIDHTGFNLSIVKSDDGDSSTRLWSASVTWIAIPGDEVLKRKDVWMGQFGTARKGEIGGDGSWRGHTDFGFQFRRPPKVFMGLDHFNLSRRRNLRLRAETTNVTVSGMDWKISKWHDTMLKGASVSYLAVDCADR</sequence>
<dbReference type="GO" id="GO:0046871">
    <property type="term" value="F:N-acetylgalactosamine binding"/>
    <property type="evidence" value="ECO:0007669"/>
    <property type="project" value="TreeGrafter"/>
</dbReference>
<protein>
    <recommendedName>
        <fullName evidence="1">H-type lectin domain-containing protein</fullName>
    </recommendedName>
</protein>
<dbReference type="EMBL" id="QPFP01000001">
    <property type="protein sequence ID" value="TEB39383.1"/>
    <property type="molecule type" value="Genomic_DNA"/>
</dbReference>
<comment type="caution">
    <text evidence="2">The sequence shown here is derived from an EMBL/GenBank/DDBJ whole genome shotgun (WGS) entry which is preliminary data.</text>
</comment>
<gene>
    <name evidence="2" type="ORF">FA13DRAFT_1723571</name>
</gene>
<dbReference type="Pfam" id="PF09458">
    <property type="entry name" value="H_lectin"/>
    <property type="match status" value="3"/>
</dbReference>
<proteinExistence type="predicted"/>
<dbReference type="PANTHER" id="PTHR46938">
    <property type="entry name" value="DISCOIDIN-1 SUBUNIT A-RELATED-RELATED"/>
    <property type="match status" value="1"/>
</dbReference>
<dbReference type="OrthoDB" id="5419324at2759"/>
<feature type="domain" description="H-type lectin" evidence="1">
    <location>
        <begin position="275"/>
        <end position="337"/>
    </location>
</feature>
<dbReference type="GO" id="GO:0030247">
    <property type="term" value="F:polysaccharide binding"/>
    <property type="evidence" value="ECO:0007669"/>
    <property type="project" value="TreeGrafter"/>
</dbReference>
<evidence type="ECO:0000313" key="3">
    <source>
        <dbReference type="Proteomes" id="UP000298030"/>
    </source>
</evidence>
<dbReference type="GO" id="GO:0070492">
    <property type="term" value="F:oligosaccharide binding"/>
    <property type="evidence" value="ECO:0007669"/>
    <property type="project" value="TreeGrafter"/>
</dbReference>
<dbReference type="GO" id="GO:0098609">
    <property type="term" value="P:cell-cell adhesion"/>
    <property type="evidence" value="ECO:0007669"/>
    <property type="project" value="TreeGrafter"/>
</dbReference>
<dbReference type="InterPro" id="IPR019019">
    <property type="entry name" value="H-type_lectin_domain"/>
</dbReference>
<dbReference type="Gene3D" id="2.60.40.2080">
    <property type="match status" value="3"/>
</dbReference>
<feature type="domain" description="H-type lectin" evidence="1">
    <location>
        <begin position="174"/>
        <end position="240"/>
    </location>
</feature>
<accession>A0A4Y7TYY2</accession>
<dbReference type="STRING" id="71717.A0A4Y7TYY2"/>
<name>A0A4Y7TYY2_COPMI</name>
<evidence type="ECO:0000313" key="2">
    <source>
        <dbReference type="EMBL" id="TEB39383.1"/>
    </source>
</evidence>
<dbReference type="InterPro" id="IPR037221">
    <property type="entry name" value="H-type_lectin_dom_sf"/>
</dbReference>
<organism evidence="2 3">
    <name type="scientific">Coprinellus micaceus</name>
    <name type="common">Glistening ink-cap mushroom</name>
    <name type="synonym">Coprinus micaceus</name>
    <dbReference type="NCBI Taxonomy" id="71717"/>
    <lineage>
        <taxon>Eukaryota</taxon>
        <taxon>Fungi</taxon>
        <taxon>Dikarya</taxon>
        <taxon>Basidiomycota</taxon>
        <taxon>Agaricomycotina</taxon>
        <taxon>Agaricomycetes</taxon>
        <taxon>Agaricomycetidae</taxon>
        <taxon>Agaricales</taxon>
        <taxon>Agaricineae</taxon>
        <taxon>Psathyrellaceae</taxon>
        <taxon>Coprinellus</taxon>
    </lineage>
</organism>
<keyword evidence="3" id="KW-1185">Reference proteome</keyword>
<feature type="non-terminal residue" evidence="2">
    <location>
        <position position="1"/>
    </location>
</feature>
<dbReference type="GO" id="GO:0009986">
    <property type="term" value="C:cell surface"/>
    <property type="evidence" value="ECO:0007669"/>
    <property type="project" value="TreeGrafter"/>
</dbReference>
<dbReference type="AlphaFoldDB" id="A0A4Y7TYY2"/>
<dbReference type="SUPFAM" id="SSF141086">
    <property type="entry name" value="Agglutinin HPA-like"/>
    <property type="match status" value="3"/>
</dbReference>
<dbReference type="GO" id="GO:0098636">
    <property type="term" value="C:protein complex involved in cell adhesion"/>
    <property type="evidence" value="ECO:0007669"/>
    <property type="project" value="TreeGrafter"/>
</dbReference>
<dbReference type="InterPro" id="IPR052487">
    <property type="entry name" value="Galactose-binding_lectin"/>
</dbReference>